<evidence type="ECO:0000256" key="2">
    <source>
        <dbReference type="ARBA" id="ARBA00022679"/>
    </source>
</evidence>
<evidence type="ECO:0000256" key="5">
    <source>
        <dbReference type="ARBA" id="ARBA00022840"/>
    </source>
</evidence>
<dbReference type="PANTHER" id="PTHR24058:SF130">
    <property type="entry name" value="SERINE_THREONINE PROTEIN KINASES-RELATED"/>
    <property type="match status" value="1"/>
</dbReference>
<dbReference type="GO" id="GO:0005524">
    <property type="term" value="F:ATP binding"/>
    <property type="evidence" value="ECO:0007669"/>
    <property type="project" value="UniProtKB-KW"/>
</dbReference>
<evidence type="ECO:0000313" key="9">
    <source>
        <dbReference type="Proteomes" id="UP000245119"/>
    </source>
</evidence>
<dbReference type="PROSITE" id="PS50011">
    <property type="entry name" value="PROTEIN_KINASE_DOM"/>
    <property type="match status" value="1"/>
</dbReference>
<gene>
    <name evidence="8" type="ORF">C0Q70_13052</name>
</gene>
<evidence type="ECO:0000313" key="8">
    <source>
        <dbReference type="EMBL" id="PVD25396.1"/>
    </source>
</evidence>
<organism evidence="8 9">
    <name type="scientific">Pomacea canaliculata</name>
    <name type="common">Golden apple snail</name>
    <dbReference type="NCBI Taxonomy" id="400727"/>
    <lineage>
        <taxon>Eukaryota</taxon>
        <taxon>Metazoa</taxon>
        <taxon>Spiralia</taxon>
        <taxon>Lophotrochozoa</taxon>
        <taxon>Mollusca</taxon>
        <taxon>Gastropoda</taxon>
        <taxon>Caenogastropoda</taxon>
        <taxon>Architaenioglossa</taxon>
        <taxon>Ampullarioidea</taxon>
        <taxon>Ampullariidae</taxon>
        <taxon>Pomacea</taxon>
    </lineage>
</organism>
<evidence type="ECO:0000256" key="4">
    <source>
        <dbReference type="ARBA" id="ARBA00022777"/>
    </source>
</evidence>
<keyword evidence="9" id="KW-1185">Reference proteome</keyword>
<protein>
    <recommendedName>
        <fullName evidence="7">Protein kinase domain-containing protein</fullName>
    </recommendedName>
</protein>
<dbReference type="SUPFAM" id="SSF56112">
    <property type="entry name" value="Protein kinase-like (PK-like)"/>
    <property type="match status" value="1"/>
</dbReference>
<dbReference type="InterPro" id="IPR050494">
    <property type="entry name" value="Ser_Thr_dual-spec_kinase"/>
</dbReference>
<accession>A0A2T7NW65</accession>
<reference evidence="8 9" key="1">
    <citation type="submission" date="2018-04" db="EMBL/GenBank/DDBJ databases">
        <title>The genome of golden apple snail Pomacea canaliculata provides insight into stress tolerance and invasive adaptation.</title>
        <authorList>
            <person name="Liu C."/>
            <person name="Liu B."/>
            <person name="Ren Y."/>
            <person name="Zhang Y."/>
            <person name="Wang H."/>
            <person name="Li S."/>
            <person name="Jiang F."/>
            <person name="Yin L."/>
            <person name="Zhang G."/>
            <person name="Qian W."/>
            <person name="Fan W."/>
        </authorList>
    </citation>
    <scope>NUCLEOTIDE SEQUENCE [LARGE SCALE GENOMIC DNA]</scope>
    <source>
        <strain evidence="8">SZHN2017</strain>
        <tissue evidence="8">Muscle</tissue>
    </source>
</reference>
<keyword evidence="4" id="KW-0418">Kinase</keyword>
<dbReference type="Pfam" id="PF00069">
    <property type="entry name" value="Pkinase"/>
    <property type="match status" value="1"/>
</dbReference>
<keyword evidence="5" id="KW-0067">ATP-binding</keyword>
<evidence type="ECO:0000256" key="1">
    <source>
        <dbReference type="ARBA" id="ARBA00022527"/>
    </source>
</evidence>
<keyword evidence="2" id="KW-0808">Transferase</keyword>
<dbReference type="STRING" id="400727.A0A2T7NW65"/>
<evidence type="ECO:0000256" key="3">
    <source>
        <dbReference type="ARBA" id="ARBA00022741"/>
    </source>
</evidence>
<sequence length="1383" mass="153948">MHHLIRSEKSILLMLDYSVSGIEVGKFTDKLGRFQPPEGLMLASRYHVLSILPSWGQSAMLVRAQDVVRDNMIVMIKALHSSQLYFEIGFQEAHMLRRLACADPHGFSHTVRLLVSAQQQSAFEYFTKPNIFLHDASSLRVIDFGNAINHVHREMSLYYRDFQVQTLLYRAPEVVFGMPFGAEIDMWSVGCILAEIYLGKPLIFGTDRITLVQSMVDVLGPLPHRLFQRGKYFEHLESFATKDSSQSDVTSRLMARFQQRTQLDFTFANLLSGLLCYDPDKRLTPAQAAQHPFLAPEVCLSYLRSDSGSQHETISTVFLSQENYKNRPQIAVEICRQGPSSTDLLRMGTNKDCKNSPKHVSSLVPPSESHRCAASHLHESSCQLQTKSQHSSSGEHRDMCLNIASVSMCARLSMSDRESQTCEATPQDLHESRTTCTHLQDRGSPGEVSRTSQARESAVVLCQSPDTTCVMETSQVVTHNDDQQHLRCCVLYNKSPETDVEGFHCAQQCSQNNICRTVEPQVSTSSKRVHGKLQKIHITSLNKSLAVSRHEATQARALAADSSAKGFLLHKPAPTSRYSTERQWKECGSSKGLAKNSPCPQDLGYKEGLVMSQEHKDHSCKSTCSCEDTENPVHSRSLNETFTIKEFSVDEDDVLGVVMNFPEISASLVQVGSPNRSSPSKTEAWCQSEAAEDYPGQRNTRILGFSKTSPVELLSRTESRCGKSEFPSSVSCNIHDVSLVQSDSVGHCKAPLTLDAEVGLKYDKKTAKNDDAQVKDIQLHSLSSSTVNSFNSKNLDMSCADVTFDSDCSNDSSHERFRNFIDTVSQDTPLAQPYRVWDQTNRQHRMQADSVSHTQVNIIPQSSLKSKAGWTALFPDGRPDDLNVSSFVQPSHCLKSNSAKNVRSETSKCSWKLNKNAQNVLASVGQKVFSISGSLAGDEGHDQDARGGGHHRTAVVTIGNMILSDSSSKLKAPRRRNLFGICKKTKGSKRIQVDAFAKKNGTTTCGITPSHQDGVTSDGTLLLPQDPYLRRTKRRTKSRVCQDLSSCRIIIPEKNKRRNSARNKSKEVLNPLLKQAVRQFLPKIRSPQGMLAKGKGHESLSPGQFREKEFLPRSSKVTEYTQPQDKLTSCDNIQISSMLPCNRKKKCKYDVSMLSNWPCGSIVPNFSVSKTEITGPIFSEGETERHISGCNFSVGKAETDISQSVYSSSVQVNPDLGFSNNSNLGEDKLKKVVPNDSLPGLKLGASHLKSSLVGKKRDMGRISLATPALHTLHRDPQVQRASKEEENQHLMFPDYAVDKMCNVRQRHTDKPRSTLEMPDDGDDDNFIEKSAIHLGGELLFDADSMLVTNMYWPELSPHIHYSVMNSYFYSSAYRTEEIVSIGS</sequence>
<dbReference type="InterPro" id="IPR011009">
    <property type="entry name" value="Kinase-like_dom_sf"/>
</dbReference>
<keyword evidence="3" id="KW-0547">Nucleotide-binding</keyword>
<dbReference type="OrthoDB" id="9332038at2759"/>
<dbReference type="InterPro" id="IPR000719">
    <property type="entry name" value="Prot_kinase_dom"/>
</dbReference>
<dbReference type="EMBL" id="PZQS01000008">
    <property type="protein sequence ID" value="PVD25396.1"/>
    <property type="molecule type" value="Genomic_DNA"/>
</dbReference>
<name>A0A2T7NW65_POMCA</name>
<dbReference type="Proteomes" id="UP000245119">
    <property type="component" value="Linkage Group LG8"/>
</dbReference>
<evidence type="ECO:0000259" key="7">
    <source>
        <dbReference type="PROSITE" id="PS50011"/>
    </source>
</evidence>
<comment type="caution">
    <text evidence="8">The sequence shown here is derived from an EMBL/GenBank/DDBJ whole genome shotgun (WGS) entry which is preliminary data.</text>
</comment>
<feature type="region of interest" description="Disordered" evidence="6">
    <location>
        <begin position="433"/>
        <end position="452"/>
    </location>
</feature>
<proteinExistence type="predicted"/>
<evidence type="ECO:0000256" key="6">
    <source>
        <dbReference type="SAM" id="MobiDB-lite"/>
    </source>
</evidence>
<feature type="domain" description="Protein kinase" evidence="7">
    <location>
        <begin position="1"/>
        <end position="294"/>
    </location>
</feature>
<dbReference type="PANTHER" id="PTHR24058">
    <property type="entry name" value="DUAL SPECIFICITY PROTEIN KINASE"/>
    <property type="match status" value="1"/>
</dbReference>
<dbReference type="GO" id="GO:0004674">
    <property type="term" value="F:protein serine/threonine kinase activity"/>
    <property type="evidence" value="ECO:0007669"/>
    <property type="project" value="UniProtKB-KW"/>
</dbReference>
<dbReference type="SMART" id="SM00220">
    <property type="entry name" value="S_TKc"/>
    <property type="match status" value="1"/>
</dbReference>
<dbReference type="Gene3D" id="1.10.510.10">
    <property type="entry name" value="Transferase(Phosphotransferase) domain 1"/>
    <property type="match status" value="1"/>
</dbReference>
<keyword evidence="1" id="KW-0723">Serine/threonine-protein kinase</keyword>